<organism evidence="2 3">
    <name type="scientific">Bombardia bombarda</name>
    <dbReference type="NCBI Taxonomy" id="252184"/>
    <lineage>
        <taxon>Eukaryota</taxon>
        <taxon>Fungi</taxon>
        <taxon>Dikarya</taxon>
        <taxon>Ascomycota</taxon>
        <taxon>Pezizomycotina</taxon>
        <taxon>Sordariomycetes</taxon>
        <taxon>Sordariomycetidae</taxon>
        <taxon>Sordariales</taxon>
        <taxon>Lasiosphaeriaceae</taxon>
        <taxon>Bombardia</taxon>
    </lineage>
</organism>
<dbReference type="InterPro" id="IPR038763">
    <property type="entry name" value="DHH_sf"/>
</dbReference>
<reference evidence="2" key="1">
    <citation type="submission" date="2023-06" db="EMBL/GenBank/DDBJ databases">
        <title>Genome-scale phylogeny and comparative genomics of the fungal order Sordariales.</title>
        <authorList>
            <consortium name="Lawrence Berkeley National Laboratory"/>
            <person name="Hensen N."/>
            <person name="Bonometti L."/>
            <person name="Westerberg I."/>
            <person name="Brannstrom I.O."/>
            <person name="Guillou S."/>
            <person name="Cros-Aarteil S."/>
            <person name="Calhoun S."/>
            <person name="Haridas S."/>
            <person name="Kuo A."/>
            <person name="Mondo S."/>
            <person name="Pangilinan J."/>
            <person name="Riley R."/>
            <person name="LaButti K."/>
            <person name="Andreopoulos B."/>
            <person name="Lipzen A."/>
            <person name="Chen C."/>
            <person name="Yanf M."/>
            <person name="Daum C."/>
            <person name="Ng V."/>
            <person name="Clum A."/>
            <person name="Steindorff A."/>
            <person name="Ohm R."/>
            <person name="Martin F."/>
            <person name="Silar P."/>
            <person name="Natvig D."/>
            <person name="Lalanne C."/>
            <person name="Gautier V."/>
            <person name="Ament-velasquez S.L."/>
            <person name="Kruys A."/>
            <person name="Hutchinson M.I."/>
            <person name="Powell A.J."/>
            <person name="Barry K."/>
            <person name="Miller A.N."/>
            <person name="Grigoriev I.V."/>
            <person name="Debuchy R."/>
            <person name="Gladieux P."/>
            <person name="Thoren M.H."/>
            <person name="Johannesson H."/>
        </authorList>
    </citation>
    <scope>NUCLEOTIDE SEQUENCE</scope>
    <source>
        <strain evidence="2">SMH3391-2</strain>
    </source>
</reference>
<dbReference type="InterPro" id="IPR001667">
    <property type="entry name" value="DDH_dom"/>
</dbReference>
<evidence type="ECO:0000313" key="2">
    <source>
        <dbReference type="EMBL" id="KAK0610418.1"/>
    </source>
</evidence>
<dbReference type="Proteomes" id="UP001174934">
    <property type="component" value="Unassembled WGS sequence"/>
</dbReference>
<dbReference type="GO" id="GO:0004527">
    <property type="term" value="F:exonuclease activity"/>
    <property type="evidence" value="ECO:0007669"/>
    <property type="project" value="UniProtKB-KW"/>
</dbReference>
<gene>
    <name evidence="2" type="ORF">B0T17DRAFT_500524</name>
</gene>
<comment type="caution">
    <text evidence="2">The sequence shown here is derived from an EMBL/GenBank/DDBJ whole genome shotgun (WGS) entry which is preliminary data.</text>
</comment>
<sequence>PASKDDIEEAQRFIHDCVAARKPTLIVPDKDADGLASGVILQWTLVLLGLTEHLITVHLVQKGANIHPDSERAAIARCSPSYIFVLDQGSRHAPPVIDDPAHKALVIDHHQAETEDFPAGSQHITACHSPPVATTSLLTYLVCRDLHADISTKCDWLAVMGTHGDLDNSFKWESPFPDMATTLKQHTRKRLNDAVSLINAPRRTAAYDVAGAWKALLDASSPTELLANRTLLAARAEVNAEVERCTHVAPKFSADGRVAVLRIRSAAQVHPVIATRWAGHLAPAKLEIVLVANEGYLPGMVNFSFRVARCAKAKEPAVDIIGVLEEVANRTADPSLRERLVQSFARGHKQASGSVVPKDEFEELMAVLDVGSRMS</sequence>
<dbReference type="EMBL" id="JAULSR010000010">
    <property type="protein sequence ID" value="KAK0610418.1"/>
    <property type="molecule type" value="Genomic_DNA"/>
</dbReference>
<dbReference type="Gene3D" id="3.90.1640.30">
    <property type="match status" value="1"/>
</dbReference>
<dbReference type="InterPro" id="IPR051673">
    <property type="entry name" value="SSDNA_exonuclease_RecJ"/>
</dbReference>
<dbReference type="AlphaFoldDB" id="A0AA39TWM1"/>
<dbReference type="PANTHER" id="PTHR30255">
    <property type="entry name" value="SINGLE-STRANDED-DNA-SPECIFIC EXONUCLEASE RECJ"/>
    <property type="match status" value="1"/>
</dbReference>
<name>A0AA39TWM1_9PEZI</name>
<dbReference type="SUPFAM" id="SSF64182">
    <property type="entry name" value="DHH phosphoesterases"/>
    <property type="match status" value="1"/>
</dbReference>
<feature type="non-terminal residue" evidence="2">
    <location>
        <position position="1"/>
    </location>
</feature>
<proteinExistence type="predicted"/>
<evidence type="ECO:0000313" key="3">
    <source>
        <dbReference type="Proteomes" id="UP001174934"/>
    </source>
</evidence>
<dbReference type="Pfam" id="PF01368">
    <property type="entry name" value="DHH"/>
    <property type="match status" value="1"/>
</dbReference>
<keyword evidence="3" id="KW-1185">Reference proteome</keyword>
<protein>
    <recommendedName>
        <fullName evidence="1">DDH domain-containing protein</fullName>
    </recommendedName>
</protein>
<accession>A0AA39TWM1</accession>
<dbReference type="PANTHER" id="PTHR30255:SF2">
    <property type="entry name" value="SINGLE-STRANDED-DNA-SPECIFIC EXONUCLEASE RECJ"/>
    <property type="match status" value="1"/>
</dbReference>
<feature type="domain" description="DDH" evidence="1">
    <location>
        <begin position="25"/>
        <end position="145"/>
    </location>
</feature>
<evidence type="ECO:0000259" key="1">
    <source>
        <dbReference type="Pfam" id="PF01368"/>
    </source>
</evidence>